<reference evidence="1" key="1">
    <citation type="submission" date="2023-07" db="EMBL/GenBank/DDBJ databases">
        <title>Chromosome-level genome assembly of Artemia franciscana.</title>
        <authorList>
            <person name="Jo E."/>
        </authorList>
    </citation>
    <scope>NUCLEOTIDE SEQUENCE</scope>
    <source>
        <tissue evidence="1">Whole body</tissue>
    </source>
</reference>
<dbReference type="AlphaFoldDB" id="A0AA88HQA7"/>
<organism evidence="1 2">
    <name type="scientific">Artemia franciscana</name>
    <name type="common">Brine shrimp</name>
    <name type="synonym">Artemia sanfranciscana</name>
    <dbReference type="NCBI Taxonomy" id="6661"/>
    <lineage>
        <taxon>Eukaryota</taxon>
        <taxon>Metazoa</taxon>
        <taxon>Ecdysozoa</taxon>
        <taxon>Arthropoda</taxon>
        <taxon>Crustacea</taxon>
        <taxon>Branchiopoda</taxon>
        <taxon>Anostraca</taxon>
        <taxon>Artemiidae</taxon>
        <taxon>Artemia</taxon>
    </lineage>
</organism>
<keyword evidence="2" id="KW-1185">Reference proteome</keyword>
<comment type="caution">
    <text evidence="1">The sequence shown here is derived from an EMBL/GenBank/DDBJ whole genome shotgun (WGS) entry which is preliminary data.</text>
</comment>
<dbReference type="EMBL" id="JAVRJZ010000013">
    <property type="protein sequence ID" value="KAK2714574.1"/>
    <property type="molecule type" value="Genomic_DNA"/>
</dbReference>
<proteinExistence type="predicted"/>
<gene>
    <name evidence="1" type="ORF">QYM36_008957</name>
</gene>
<evidence type="ECO:0000313" key="2">
    <source>
        <dbReference type="Proteomes" id="UP001187531"/>
    </source>
</evidence>
<accession>A0AA88HQA7</accession>
<name>A0AA88HQA7_ARTSF</name>
<evidence type="ECO:0000313" key="1">
    <source>
        <dbReference type="EMBL" id="KAK2714574.1"/>
    </source>
</evidence>
<dbReference type="Proteomes" id="UP001187531">
    <property type="component" value="Unassembled WGS sequence"/>
</dbReference>
<sequence>HIKRSQKGLVKEIFRFLNRNLKISIKETISNDVFEFGQRRAISLGWILPDTKVNKYERLVESIDDEVQKDLQSLEKGNKLEESILLVMK</sequence>
<protein>
    <submittedName>
        <fullName evidence="1">Uncharacterized protein</fullName>
    </submittedName>
</protein>
<feature type="non-terminal residue" evidence="1">
    <location>
        <position position="1"/>
    </location>
</feature>